<evidence type="ECO:0000256" key="3">
    <source>
        <dbReference type="SAM" id="Coils"/>
    </source>
</evidence>
<dbReference type="GO" id="GO:0004842">
    <property type="term" value="F:ubiquitin-protein transferase activity"/>
    <property type="evidence" value="ECO:0007669"/>
    <property type="project" value="InterPro"/>
</dbReference>
<dbReference type="SMART" id="SM00119">
    <property type="entry name" value="HECTc"/>
    <property type="match status" value="1"/>
</dbReference>
<dbReference type="InterPro" id="IPR035781">
    <property type="entry name" value="SPRY_HECTD4"/>
</dbReference>
<feature type="compositionally biased region" description="Polar residues" evidence="4">
    <location>
        <begin position="1484"/>
        <end position="1498"/>
    </location>
</feature>
<feature type="region of interest" description="Disordered" evidence="4">
    <location>
        <begin position="1484"/>
        <end position="1513"/>
    </location>
</feature>
<evidence type="ECO:0000256" key="4">
    <source>
        <dbReference type="SAM" id="MobiDB-lite"/>
    </source>
</evidence>
<feature type="domain" description="HECT" evidence="5">
    <location>
        <begin position="4040"/>
        <end position="4416"/>
    </location>
</feature>
<dbReference type="PANTHER" id="PTHR46435:SF1">
    <property type="entry name" value="E3 UBIQUITIN-PROTEIN LIGASE HECTD4-RELATED"/>
    <property type="match status" value="1"/>
</dbReference>
<feature type="active site" description="Glycyl thioester intermediate" evidence="2">
    <location>
        <position position="4384"/>
    </location>
</feature>
<keyword evidence="3" id="KW-0175">Coiled coil</keyword>
<sequence length="4416" mass="483983">MASGTTDSTQWMCVNEESLFLHDGLIRVTDLVQLPRDVTTSSEADRENEVVSFDTKDPAELTERLLSVCGTNNNAYAYSRLMEYRLNALKGLWNAHRQINSNIEQIEKEASSHEESISLLKKQGLWQQPEQVSFSSRVGLLLVFPLLKSQKKQDPELCAETAKLLLNCLRDCPPLSLTKEPGDCLLGLENLLCSWLIEGSKLLQESDADDVKKEELKSQQQDLAAALVALGCARGSTSTIIHTVHLLQQLQASLESLPVADILHKLLRLEGGPGCTSSLLGSKHMVCWGFEDMLSEGSKDGEEKEKEKDTTDIGRSLTCDGKFLYTTSSHGKGLAKFGSGLAGTLRGFIYAKRQDLGQGWVAYGDRQLVHRALESDGHPEQLCTILDPQTLKTRTEVEVPQSLQIPANRVTITLQSDGTYLYWIWCIVGADKSGKGQPVCMDVLRLEENDGTIIAHPISTRIVLSRKDESLKVVGDPLLTRLRTYRYSTAATLAMLTGQSTTSTSTKEDASTTSCGLTLKLLRKTPVFTCGNSVVMLTAPPGGNNNSSSRSIFNAGSGLSATRTLGTNLCFSAKDGSFNTRVDFVDAPTCSVARGSPIVGLGVCYDATNNVIWTCSNDWVDQWHNPGLRAAHHIEQQMGMGSALEPVPEGSLISIPDIFKMLLHHVGSNCCHRIHSDILQSSLGQMLMRQRTLDVIHLRRVGDILDKALKEGDRPAAQCMFIVLQVLFKCHTFRSTKKEDVECLQQAGSLAWQVLVDGNYSTEHEGLQREACNTIIAGLTVLYSTEEEQNALMHKLLLEGESKPALGRLRDLILGVMGQLLRLEGNDTDLSGRLKDDLVQLILKISVKEACVLLRRCQQASNKEFENIISTVPIASPCLQYMMALQINLLRDGALCKPKPEEGTTPPAGESSSSLEELQQSILNLAASVFRGCEEVLESLVQVCQFIINASSPADWDTRFQGLERVVKGTILGHLLPVLITALTHENLQSLSLAEALIPQVVKLIILTSQVSQMLLKCYQIRDSLAIEDPTSPGPDSTPTIRATPETPDPGFLAGLKIPAPWATGKTVECIHPVRDNYKFRETVHIPGARCLYLRFDPRCASQYDYDKVIVYAGPNSSSRKVAEYGGNTFGFGSRSVLGSGWPKDLVKVEGNTVTFTFEMRSGREHNTPDKAMWGFACTVRAQQESTEDASGGMPFLADLALGLSVLGCTMLRRLYKGPEKSLQEEQSEHLLKSKLLQRCVWHPQAMKQAPKLPAASAGKKATDSDSTDHCKTLPRIKLSADIMQRLQALSGRMAPHLRPSIREVIQPAALEEAVVSAALKHLDIEGAVLLLGDGTISDQQRGSYDFLCQVMNGVYRRIYAIQRQLQLLAELEQKWDHDLDEMRNGSLESGSSFFALHHHQENKMRELELLAYLKDVDFESADQEEAIKLLREKLEQEASLKPSDEPKLSMPKTRSLVQAILERVELLLHVTIATESLQSHPASLSRSVSQHPSNQQRGFVFEPSVPPPSPPFTRSVSLPMELEGGKQTNKETNKSTRTRWQSRRKGPLSLLQDLAQGEGKQTDKQAHTVLLEELFSFIGTNPEQAVSLESFLSAARVRWRRGNTRKQALVHIKQLLLAASKVGGAMHLLTAVTAVIQNGPRVNELACGGMVDDVQQTFSETMTSVVTLAGAHPVACANSIGLLCTIPYTRREEQCLVDSGLVQVLDQLCSLGSSSGGSGGIGAGSSESQTTRQLVSALAWAGFQVLASRCVSWEADETSHDALGYAGLARQVSSLLTNHLARATETSGNEAAGSEALQEVLSLLNELSRSRMGKAILSQPACVSKLLSLLLDQRPSPKLVLIILQLCRVALPLMSAEDCASVQLPCWGQEEVTTLLRGADGGGEGEREVEGEGQLGDPPAKIASLLLAKLGDYVVPGCQTTASSDVPSSTNGDGTQATAPSSGDRDKGEESEAQDGRISVFILKRDDQSSHEVIQQLLSSDGRPFRLGSGANMERVVRMDREMTKYGKAEVFTEDANTAIRKASKWAQSGLVVSTGPPVENNNDSSNENGKEKKKVVTEVVCREKNAELARTDPVRPFISGHVANSMASEVIALLHSLLTAPETHTALIWASAVERVLSHALTMVTQLTSHQTSHIGLLNSQPQGESVTRLMSVCRQVVAAFCALGGFKESVKVGSKVQVTGEGSRPLLGHVISISEPQGVATVEFNITKDMSIPRANSTLEVPLSRLQPPRSETLPLQQLSMTERVVSALHSLLLPRNERGMSPLTVALPAVGDGSSLAMAACRVLAEIRSRACAVLALHMKEPSFATEFVKQSSLPVEVLKSLAQQCSSGERVSVVEAQCQRLRMLYRDCARPPPPPAKITSRMSQDISWNPSRSFPPPRACFFSHNQTAVTFLGDANAGTGLPRGVMCYATQPVPSQAPSFYWELEICSNGDSGDEAGPSVSFGFAPSAEKKEGAWTNPVGTVLFHNSGRGVHYSGASLLQWKSLRLDMTLNIGDIAGIGWERDADWGNHGPGQQARGRVFLTYNGRRLSATLDGVAGGMWPVVHVQKRNTRVRANFGARPFCYAEGRQHHDAAVEAIDPREEILANFSLLPFHAALDESNGEGENSGGAVDVPLMEAVGETVPTGPPCRLVVPPKPLTEYDTDESVNYKLRQSYNSFTTMGADVRILNAGQDDTRDDEEEGEQDTHEDFHALLVKAWESKVFPVIRRRFRNEAERRSGLEQIKGALQLGMTDIARQTVEFLYEENGGMPRDLHLPTIEDIKTEAAKFTIDKVRKGTTVVIRQPENTGSAGSTVVPKFAVRAMLKTFGLTGMVLDIESRVELVQVETYLRSEGVLVRYWYPLDMLERPQSGYRRGALTGLAALDISNINIHRELLHCESTSARMSCRTALMEFLGHCQSPEVIEVIPCSLTSGQASASPEQDISHLQLLSNQLLESPQPDGALQASSLLTAQWLHQCLASNTRCLADIFYQDTQILRRELFIAMATAAHMGESRLLELTNQLCGVLQVAPHHFPCEITTVTETKVNTDLQFPGAAAVIVSCQQDPKTARKEASLYQAPWARVFCYGIGHRVKKTGQTVLLEVVSYPADAAINSSAGLSAPPSHNIDPYPTMVLPCNRVHVRHGVSPVPGYVVSLHGLPSEFPLAMAFIETLVGCEHQIGSQKVEGMEEIVIDRLKDIPTERQEILKDRPAHIPPRVISRAAELLSHYLMTTKVPPLIKEYLFHMLAQLLRMLYKRESSGDSITAAATTFPFVVITQLLHLNVELRKLFEHESTSGVLSSITPGQQSTYFQALMELCLALAEVTSPPGLGAQLAPSAHATPSVQLSPQAAAKRKKVKIRRTGAAVKRSPRPSESDSGETSASTSSKPEEMLWFHRALTVSLILRYLIDGNPQGSTVTRDAILDAHQSNSIPSTHSRLLAISGIPKTLEEQTVRKAIERACSSHGGLYKQELWIPVQDQKPPEDSPDEPNTTNTTPVNLPQPDPPLGASISSPDPSPLAEASATTTLENQSSDTQHSAMAAPLSDQHAELLTPPPESEATPDVEQNKETSDNLEELKQCVKGYAVLEVRCKAKIDSIENALLTSKEVTEAMQVETAAILDVSPEDFLTVSAVNSSLQTELTDSSEFQEYLKHKLLMEKPPRELRTLAVQSLEQVFYSCLAAEQGFKLLSELEEKDMDTAEVTLSKEQMLSLAPGNLLVPFFGEVKGSKHTAQEEVTQVLEKYGVNRLSTTRPKKPSAKPSKEQSRTVNRRGSKTSKEKLAAADVSFKGKSASPSDKKSKRPEKVARDFPEKRQSEDGRAKQEMAQERALSLGGFLQYVTDRAQEDATPVWKALMACGFDFHFDRFASLNHSDTPSYFKHWTHDMDAALVCYVDRLCRKFSITPARLHPHEVYFTEDDLVNPKFAPLQGVPLEVLRLRFALLQSLSNNLEAYFLPLVDLRPSQTLSLSTAALISRARRILFYDTKIKFFNAILDATAQRNLDQAAPEITLDPLEIVGADAQDCLATQFCQAARQLSIVPSSKLCVKIASGGDPTYAFNVRLTGEEVHGTSGSFRHFLGQVTRELQSSTLGLLVLCPSAGTGRNKGRYLMRPGAITFPEEKLLEFFGLLLGIALRADIPLALDLLPSFWKCLVGAPLDPERDLEEADCITYSYLKRLTEVQSEAEFDALCAEVSSHHAPELESPDPDPAPGPSTGPSSSQTDTPSHNLTFVYNSLGGAEVELCTEGRTRRVGWKNRQQYISAIRDLRLRELASPERMLAVRCGLASVIPIHLLCMMTPHDLELRTCGLPTVDLDFLKAHTMYQVGLVETDTHIQYFWSALESFSQEEIARFIKFACNQDRIPCTCPCRDGEADTSHVPPYPMKIAPPDGTGGSPDTRFIRVETCMFMVKLPQYTSQEIMTRRLLYAINCREDPMSG</sequence>
<feature type="compositionally biased region" description="Low complexity" evidence="4">
    <location>
        <begin position="3471"/>
        <end position="3480"/>
    </location>
</feature>
<dbReference type="Gene3D" id="2.60.120.920">
    <property type="match status" value="1"/>
</dbReference>
<feature type="compositionally biased region" description="Low complexity" evidence="4">
    <location>
        <begin position="1029"/>
        <end position="1040"/>
    </location>
</feature>
<feature type="coiled-coil region" evidence="3">
    <location>
        <begin position="96"/>
        <end position="123"/>
    </location>
</feature>
<feature type="compositionally biased region" description="Polar residues" evidence="4">
    <location>
        <begin position="1922"/>
        <end position="1942"/>
    </location>
</feature>
<evidence type="ECO:0000256" key="2">
    <source>
        <dbReference type="PROSITE-ProRule" id="PRU00104"/>
    </source>
</evidence>
<dbReference type="InterPro" id="IPR000569">
    <property type="entry name" value="HECT_dom"/>
</dbReference>
<dbReference type="InterPro" id="IPR043136">
    <property type="entry name" value="B30.2/SPRY_sf"/>
</dbReference>
<feature type="region of interest" description="Disordered" evidence="4">
    <location>
        <begin position="2033"/>
        <end position="2054"/>
    </location>
</feature>
<evidence type="ECO:0000313" key="6">
    <source>
        <dbReference type="EnsemblMetazoa" id="XP_038054833.1"/>
    </source>
</evidence>
<dbReference type="SUPFAM" id="SSF56204">
    <property type="entry name" value="Hect, E3 ligase catalytic domain"/>
    <property type="match status" value="1"/>
</dbReference>
<evidence type="ECO:0000259" key="5">
    <source>
        <dbReference type="PROSITE" id="PS50237"/>
    </source>
</evidence>
<protein>
    <recommendedName>
        <fullName evidence="5">HECT domain-containing protein</fullName>
    </recommendedName>
</protein>
<reference evidence="6" key="1">
    <citation type="submission" date="2022-11" db="UniProtKB">
        <authorList>
            <consortium name="EnsemblMetazoa"/>
        </authorList>
    </citation>
    <scope>IDENTIFICATION</scope>
</reference>
<dbReference type="Pfam" id="PF00632">
    <property type="entry name" value="HECT"/>
    <property type="match status" value="1"/>
</dbReference>
<dbReference type="Proteomes" id="UP000887568">
    <property type="component" value="Unplaced"/>
</dbReference>
<dbReference type="OMA" id="HDYHLQE"/>
<proteinExistence type="predicted"/>
<dbReference type="Gene3D" id="3.30.2410.10">
    <property type="entry name" value="Hect, E3 ligase catalytic domain"/>
    <property type="match status" value="1"/>
</dbReference>
<dbReference type="Gene3D" id="3.90.1750.10">
    <property type="entry name" value="Hect, E3 ligase catalytic domains"/>
    <property type="match status" value="2"/>
</dbReference>
<feature type="region of interest" description="Disordered" evidence="4">
    <location>
        <begin position="1251"/>
        <end position="1271"/>
    </location>
</feature>
<feature type="compositionally biased region" description="Low complexity" evidence="4">
    <location>
        <begin position="4194"/>
        <end position="4205"/>
    </location>
</feature>
<feature type="region of interest" description="Disordered" evidence="4">
    <location>
        <begin position="3323"/>
        <end position="3370"/>
    </location>
</feature>
<dbReference type="PROSITE" id="PS50237">
    <property type="entry name" value="HECT"/>
    <property type="match status" value="1"/>
</dbReference>
<dbReference type="GO" id="GO:0042593">
    <property type="term" value="P:glucose homeostasis"/>
    <property type="evidence" value="ECO:0007669"/>
    <property type="project" value="TreeGrafter"/>
</dbReference>
<dbReference type="PANTHER" id="PTHR46435">
    <property type="entry name" value="E3 UBIQUITIN-PROTEIN LIGASE HECTD4-RELATED"/>
    <property type="match status" value="1"/>
</dbReference>
<dbReference type="GeneID" id="119727024"/>
<evidence type="ECO:0000256" key="1">
    <source>
        <dbReference type="ARBA" id="ARBA00022786"/>
    </source>
</evidence>
<dbReference type="Gene3D" id="3.30.2160.10">
    <property type="entry name" value="Hect, E3 ligase catalytic domain"/>
    <property type="match status" value="1"/>
</dbReference>
<accession>A0A913ZSV3</accession>
<feature type="region of interest" description="Disordered" evidence="4">
    <location>
        <begin position="4177"/>
        <end position="4205"/>
    </location>
</feature>
<dbReference type="CTD" id="283450"/>
<dbReference type="InterPro" id="IPR043366">
    <property type="entry name" value="HECTD4"/>
</dbReference>
<feature type="region of interest" description="Disordered" evidence="4">
    <location>
        <begin position="1878"/>
        <end position="1898"/>
    </location>
</feature>
<keyword evidence="7" id="KW-1185">Reference proteome</keyword>
<keyword evidence="1 2" id="KW-0833">Ubl conjugation pathway</keyword>
<feature type="region of interest" description="Disordered" evidence="4">
    <location>
        <begin position="1027"/>
        <end position="1047"/>
    </location>
</feature>
<name>A0A913ZSV3_PATMI</name>
<evidence type="ECO:0000313" key="7">
    <source>
        <dbReference type="Proteomes" id="UP000887568"/>
    </source>
</evidence>
<feature type="region of interest" description="Disordered" evidence="4">
    <location>
        <begin position="1525"/>
        <end position="1545"/>
    </location>
</feature>
<dbReference type="EnsemblMetazoa" id="XM_038198905.1">
    <property type="protein sequence ID" value="XP_038054833.1"/>
    <property type="gene ID" value="LOC119727024"/>
</dbReference>
<dbReference type="OrthoDB" id="5986060at2759"/>
<feature type="region of interest" description="Disordered" evidence="4">
    <location>
        <begin position="3724"/>
        <end position="3807"/>
    </location>
</feature>
<feature type="compositionally biased region" description="Basic and acidic residues" evidence="4">
    <location>
        <begin position="1261"/>
        <end position="1271"/>
    </location>
</feature>
<feature type="compositionally biased region" description="Basic and acidic residues" evidence="4">
    <location>
        <begin position="3783"/>
        <end position="3807"/>
    </location>
</feature>
<dbReference type="CDD" id="cd13735">
    <property type="entry name" value="SPRY_HECT_like"/>
    <property type="match status" value="1"/>
</dbReference>
<feature type="region of interest" description="Disordered" evidence="4">
    <location>
        <begin position="1922"/>
        <end position="1959"/>
    </location>
</feature>
<organism evidence="6 7">
    <name type="scientific">Patiria miniata</name>
    <name type="common">Bat star</name>
    <name type="synonym">Asterina miniata</name>
    <dbReference type="NCBI Taxonomy" id="46514"/>
    <lineage>
        <taxon>Eukaryota</taxon>
        <taxon>Metazoa</taxon>
        <taxon>Echinodermata</taxon>
        <taxon>Eleutherozoa</taxon>
        <taxon>Asterozoa</taxon>
        <taxon>Asteroidea</taxon>
        <taxon>Valvatacea</taxon>
        <taxon>Valvatida</taxon>
        <taxon>Asterinidae</taxon>
        <taxon>Patiria</taxon>
    </lineage>
</organism>
<feature type="compositionally biased region" description="Polar residues" evidence="4">
    <location>
        <begin position="3504"/>
        <end position="3519"/>
    </location>
</feature>
<feature type="compositionally biased region" description="Low complexity" evidence="4">
    <location>
        <begin position="2040"/>
        <end position="2049"/>
    </location>
</feature>
<dbReference type="InterPro" id="IPR035983">
    <property type="entry name" value="Hect_E3_ubiquitin_ligase"/>
</dbReference>
<dbReference type="RefSeq" id="XP_038054833.1">
    <property type="nucleotide sequence ID" value="XM_038198905.1"/>
</dbReference>
<feature type="compositionally biased region" description="Basic residues" evidence="4">
    <location>
        <begin position="3334"/>
        <end position="3343"/>
    </location>
</feature>
<feature type="region of interest" description="Disordered" evidence="4">
    <location>
        <begin position="3459"/>
        <end position="3552"/>
    </location>
</feature>